<dbReference type="EMBL" id="QZWG01000008">
    <property type="protein sequence ID" value="RZB99802.1"/>
    <property type="molecule type" value="Genomic_DNA"/>
</dbReference>
<comment type="caution">
    <text evidence="2">The sequence shown here is derived from an EMBL/GenBank/DDBJ whole genome shotgun (WGS) entry which is preliminary data.</text>
</comment>
<evidence type="ECO:0000313" key="2">
    <source>
        <dbReference type="EMBL" id="RZB99802.1"/>
    </source>
</evidence>
<dbReference type="PANTHER" id="PTHR34786">
    <property type="entry name" value="OS09G0504900 PROTEIN"/>
    <property type="match status" value="1"/>
</dbReference>
<evidence type="ECO:0000256" key="1">
    <source>
        <dbReference type="SAM" id="MobiDB-lite"/>
    </source>
</evidence>
<sequence length="206" mass="23226">MGFSVTIMALLARLRVLVQQILLDVVSLFNMVSILSIKKQSIKTTHNETEVFRDFYPVSDDFVTLECVWKSDKFILLERKHKRVNESQAVDSGGIVFVQTSNVNYNCIVSFLGDDRLVPKRVADVAAKKDPCHINDKSTDLLIGSSPNDDKETIYNDEGENQGITKASINKSLPEVGLHALSPSTTNDKLHSCRRRWHLSQSRILH</sequence>
<accession>A0A445JMV5</accession>
<gene>
    <name evidence="2" type="ORF">D0Y65_022277</name>
</gene>
<feature type="region of interest" description="Disordered" evidence="1">
    <location>
        <begin position="139"/>
        <end position="161"/>
    </location>
</feature>
<organism evidence="2 3">
    <name type="scientific">Glycine soja</name>
    <name type="common">Wild soybean</name>
    <dbReference type="NCBI Taxonomy" id="3848"/>
    <lineage>
        <taxon>Eukaryota</taxon>
        <taxon>Viridiplantae</taxon>
        <taxon>Streptophyta</taxon>
        <taxon>Embryophyta</taxon>
        <taxon>Tracheophyta</taxon>
        <taxon>Spermatophyta</taxon>
        <taxon>Magnoliopsida</taxon>
        <taxon>eudicotyledons</taxon>
        <taxon>Gunneridae</taxon>
        <taxon>Pentapetalae</taxon>
        <taxon>rosids</taxon>
        <taxon>fabids</taxon>
        <taxon>Fabales</taxon>
        <taxon>Fabaceae</taxon>
        <taxon>Papilionoideae</taxon>
        <taxon>50 kb inversion clade</taxon>
        <taxon>NPAAA clade</taxon>
        <taxon>indigoferoid/millettioid clade</taxon>
        <taxon>Phaseoleae</taxon>
        <taxon>Glycine</taxon>
        <taxon>Glycine subgen. Soja</taxon>
    </lineage>
</organism>
<reference evidence="2 3" key="1">
    <citation type="submission" date="2018-09" db="EMBL/GenBank/DDBJ databases">
        <title>A high-quality reference genome of wild soybean provides a powerful tool to mine soybean genomes.</title>
        <authorList>
            <person name="Xie M."/>
            <person name="Chung C.Y.L."/>
            <person name="Li M.-W."/>
            <person name="Wong F.-L."/>
            <person name="Chan T.-F."/>
            <person name="Lam H.-M."/>
        </authorList>
    </citation>
    <scope>NUCLEOTIDE SEQUENCE [LARGE SCALE GENOMIC DNA]</scope>
    <source>
        <strain evidence="3">cv. W05</strain>
        <tissue evidence="2">Hypocotyl of etiolated seedlings</tissue>
    </source>
</reference>
<dbReference type="PANTHER" id="PTHR34786:SF1">
    <property type="entry name" value="OS09G0504900 PROTEIN"/>
    <property type="match status" value="1"/>
</dbReference>
<evidence type="ECO:0000313" key="3">
    <source>
        <dbReference type="Proteomes" id="UP000289340"/>
    </source>
</evidence>
<keyword evidence="3" id="KW-1185">Reference proteome</keyword>
<protein>
    <submittedName>
        <fullName evidence="2">Uncharacterized protein</fullName>
    </submittedName>
</protein>
<name>A0A445JMV5_GLYSO</name>
<proteinExistence type="predicted"/>
<dbReference type="Proteomes" id="UP000289340">
    <property type="component" value="Chromosome 8"/>
</dbReference>
<dbReference type="AlphaFoldDB" id="A0A445JMV5"/>